<dbReference type="InterPro" id="IPR012505">
    <property type="entry name" value="YbbR"/>
</dbReference>
<protein>
    <recommendedName>
        <fullName evidence="5">YbbR family protein</fullName>
    </recommendedName>
</protein>
<dbReference type="PANTHER" id="PTHR37804">
    <property type="entry name" value="CDAA REGULATORY PROTEIN CDAR"/>
    <property type="match status" value="1"/>
</dbReference>
<dbReference type="Gene3D" id="2.170.120.40">
    <property type="entry name" value="YbbR-like domain"/>
    <property type="match status" value="2"/>
</dbReference>
<gene>
    <name evidence="3" type="ORF">A9Q02_12555</name>
</gene>
<dbReference type="EMBL" id="LYXE01000075">
    <property type="protein sequence ID" value="PDV99327.1"/>
    <property type="molecule type" value="Genomic_DNA"/>
</dbReference>
<feature type="signal peptide" evidence="2">
    <location>
        <begin position="1"/>
        <end position="23"/>
    </location>
</feature>
<name>A0A2H3LAD7_9CHLR</name>
<accession>A0A2H3LAD7</accession>
<keyword evidence="2" id="KW-0732">Signal</keyword>
<feature type="compositionally biased region" description="Low complexity" evidence="1">
    <location>
        <begin position="419"/>
        <end position="438"/>
    </location>
</feature>
<evidence type="ECO:0000256" key="2">
    <source>
        <dbReference type="SAM" id="SignalP"/>
    </source>
</evidence>
<evidence type="ECO:0000313" key="4">
    <source>
        <dbReference type="Proteomes" id="UP000220922"/>
    </source>
</evidence>
<dbReference type="InterPro" id="IPR053154">
    <property type="entry name" value="c-di-AMP_regulator"/>
</dbReference>
<sequence length="471" mass="49196">MTPVRTTLMRLALALSLSFALWAFVSFSENPEERVTFPEVQLQAIGLGDELVLVDSNSMPTQSLPLVQITLSTDRQQLANLRPVDVRAVLDLTGLGPGEHLVPVNVQPTRSNVSFRTVADGVEPSVVPIRLEQISSRTVPIRIDLLGSLPFSFERGEPKISSGGGPITTVQVIGPLSRIERVEEARTIANIAQLRATYLGPLTLTAVDRGGVAIDGVRLDPGIVTVEIPINPVVGLKLVPVVPTIDGQPAPGYAVRNVIISPPLITLAGSSGPLDAIDVLATQRMSIEGASQTVVSIVALIFPDGTSAREGEPEQVQVTVQIAPIERPFQVELPVQVTTTGLGPGLNASLNPAVVTVQASGSNAALNDLANRPLAATVDLSGLEAGSYVLEVRLNLPSGITLNGALPTVQVTLRPQVIPPTATVPVPTPGETATPVTESGQTATPTDPNPPGQEPTVSPEPAPTTEPTPTP</sequence>
<evidence type="ECO:0008006" key="5">
    <source>
        <dbReference type="Google" id="ProtNLM"/>
    </source>
</evidence>
<dbReference type="AlphaFoldDB" id="A0A2H3LAD7"/>
<dbReference type="RefSeq" id="WP_097651961.1">
    <property type="nucleotide sequence ID" value="NZ_LYXE01000075.1"/>
</dbReference>
<proteinExistence type="predicted"/>
<dbReference type="Pfam" id="PF07949">
    <property type="entry name" value="YbbR"/>
    <property type="match status" value="2"/>
</dbReference>
<feature type="compositionally biased region" description="Pro residues" evidence="1">
    <location>
        <begin position="447"/>
        <end position="471"/>
    </location>
</feature>
<dbReference type="OrthoDB" id="142713at2"/>
<feature type="region of interest" description="Disordered" evidence="1">
    <location>
        <begin position="419"/>
        <end position="471"/>
    </location>
</feature>
<organism evidence="3 4">
    <name type="scientific">Candidatus Chloroploca asiatica</name>
    <dbReference type="NCBI Taxonomy" id="1506545"/>
    <lineage>
        <taxon>Bacteria</taxon>
        <taxon>Bacillati</taxon>
        <taxon>Chloroflexota</taxon>
        <taxon>Chloroflexia</taxon>
        <taxon>Chloroflexales</taxon>
        <taxon>Chloroflexineae</taxon>
        <taxon>Oscillochloridaceae</taxon>
        <taxon>Candidatus Chloroploca</taxon>
    </lineage>
</organism>
<reference evidence="3 4" key="1">
    <citation type="submission" date="2016-05" db="EMBL/GenBank/DDBJ databases">
        <authorList>
            <person name="Lavstsen T."/>
            <person name="Jespersen J.S."/>
        </authorList>
    </citation>
    <scope>NUCLEOTIDE SEQUENCE [LARGE SCALE GENOMIC DNA]</scope>
    <source>
        <strain evidence="3 4">B7-9</strain>
    </source>
</reference>
<comment type="caution">
    <text evidence="3">The sequence shown here is derived from an EMBL/GenBank/DDBJ whole genome shotgun (WGS) entry which is preliminary data.</text>
</comment>
<dbReference type="Proteomes" id="UP000220922">
    <property type="component" value="Unassembled WGS sequence"/>
</dbReference>
<feature type="chain" id="PRO_5013937732" description="YbbR family protein" evidence="2">
    <location>
        <begin position="24"/>
        <end position="471"/>
    </location>
</feature>
<keyword evidence="4" id="KW-1185">Reference proteome</keyword>
<dbReference type="PANTHER" id="PTHR37804:SF1">
    <property type="entry name" value="CDAA REGULATORY PROTEIN CDAR"/>
    <property type="match status" value="1"/>
</dbReference>
<evidence type="ECO:0000256" key="1">
    <source>
        <dbReference type="SAM" id="MobiDB-lite"/>
    </source>
</evidence>
<evidence type="ECO:0000313" key="3">
    <source>
        <dbReference type="EMBL" id="PDV99327.1"/>
    </source>
</evidence>
<dbReference type="Gene3D" id="2.170.120.30">
    <property type="match status" value="2"/>
</dbReference>